<dbReference type="EMBL" id="AM114193">
    <property type="protein sequence ID" value="CAJ37510.1"/>
    <property type="molecule type" value="Genomic_DNA"/>
</dbReference>
<evidence type="ECO:0000313" key="1">
    <source>
        <dbReference type="EMBL" id="CAJ37510.1"/>
    </source>
</evidence>
<keyword evidence="2" id="KW-1185">Reference proteome</keyword>
<evidence type="ECO:0000313" key="2">
    <source>
        <dbReference type="Proteomes" id="UP000000663"/>
    </source>
</evidence>
<gene>
    <name evidence="1" type="ORF">RCIA181</name>
</gene>
<protein>
    <submittedName>
        <fullName evidence="1">Uncharacterized protein</fullName>
    </submittedName>
</protein>
<reference evidence="1 2" key="1">
    <citation type="journal article" date="2006" name="Science">
        <title>Genome of rice cluster I archaea -- the key methane producers in the rice rhizosphere.</title>
        <authorList>
            <person name="Erkel C."/>
            <person name="Kube M."/>
            <person name="Reinhardt R."/>
            <person name="Liesack W."/>
        </authorList>
    </citation>
    <scope>NUCLEOTIDE SEQUENCE [LARGE SCALE GENOMIC DNA]</scope>
    <source>
        <strain evidence="2">DSM 22066 / NBRC 105507 / MRE50</strain>
    </source>
</reference>
<dbReference type="KEGG" id="rci:RCIA181"/>
<proteinExistence type="predicted"/>
<name>Q0W283_METAR</name>
<accession>Q0W283</accession>
<dbReference type="Proteomes" id="UP000000663">
    <property type="component" value="Chromosome"/>
</dbReference>
<dbReference type="AlphaFoldDB" id="Q0W283"/>
<sequence length="90" mass="9885">MTYSFFCHWVFPQPVPSQRTICYISLSPLPLMALRAVVLSASNFLAIYVCSRVSDASGKGKNRRCTGLISAYICIKLPGGYPANSYLSTN</sequence>
<organism evidence="1 2">
    <name type="scientific">Methanocella arvoryzae (strain DSM 22066 / NBRC 105507 / MRE50)</name>
    <dbReference type="NCBI Taxonomy" id="351160"/>
    <lineage>
        <taxon>Archaea</taxon>
        <taxon>Methanobacteriati</taxon>
        <taxon>Methanobacteriota</taxon>
        <taxon>Stenosarchaea group</taxon>
        <taxon>Methanomicrobia</taxon>
        <taxon>Methanocellales</taxon>
        <taxon>Methanocellaceae</taxon>
        <taxon>Methanocella</taxon>
    </lineage>
</organism>